<evidence type="ECO:0000313" key="4">
    <source>
        <dbReference type="Proteomes" id="UP001522868"/>
    </source>
</evidence>
<proteinExistence type="predicted"/>
<name>A0ABT0IGE2_9ACTN</name>
<reference evidence="3 4" key="1">
    <citation type="submission" date="2022-04" db="EMBL/GenBank/DDBJ databases">
        <title>Streptomyces sp. nov. LCR6-01 isolated from Lichen of Dirinaria sp.</title>
        <authorList>
            <person name="Kanchanasin P."/>
            <person name="Tanasupawat S."/>
            <person name="Phongsopitanun W."/>
        </authorList>
    </citation>
    <scope>NUCLEOTIDE SEQUENCE [LARGE SCALE GENOMIC DNA]</scope>
    <source>
        <strain evidence="3 4">LCR6-01</strain>
    </source>
</reference>
<comment type="caution">
    <text evidence="3">The sequence shown here is derived from an EMBL/GenBank/DDBJ whole genome shotgun (WGS) entry which is preliminary data.</text>
</comment>
<dbReference type="RefSeq" id="WP_248636133.1">
    <property type="nucleotide sequence ID" value="NZ_JALPTH010000025.1"/>
</dbReference>
<feature type="compositionally biased region" description="Low complexity" evidence="1">
    <location>
        <begin position="158"/>
        <end position="169"/>
    </location>
</feature>
<feature type="region of interest" description="Disordered" evidence="1">
    <location>
        <begin position="1"/>
        <end position="30"/>
    </location>
</feature>
<dbReference type="EMBL" id="JALPTH010000025">
    <property type="protein sequence ID" value="MCK8680327.1"/>
    <property type="molecule type" value="Genomic_DNA"/>
</dbReference>
<evidence type="ECO:0000313" key="3">
    <source>
        <dbReference type="EMBL" id="MCK8680327.1"/>
    </source>
</evidence>
<protein>
    <submittedName>
        <fullName evidence="3">WhiB family transcriptional regulator</fullName>
    </submittedName>
</protein>
<feature type="compositionally biased region" description="Polar residues" evidence="1">
    <location>
        <begin position="1"/>
        <end position="11"/>
    </location>
</feature>
<dbReference type="Proteomes" id="UP001522868">
    <property type="component" value="Unassembled WGS sequence"/>
</dbReference>
<evidence type="ECO:0000256" key="1">
    <source>
        <dbReference type="SAM" id="MobiDB-lite"/>
    </source>
</evidence>
<dbReference type="Pfam" id="PF02467">
    <property type="entry name" value="Whib"/>
    <property type="match status" value="1"/>
</dbReference>
<keyword evidence="4" id="KW-1185">Reference proteome</keyword>
<feature type="region of interest" description="Disordered" evidence="1">
    <location>
        <begin position="106"/>
        <end position="169"/>
    </location>
</feature>
<gene>
    <name evidence="3" type="ORF">M1O15_23605</name>
</gene>
<dbReference type="InterPro" id="IPR034768">
    <property type="entry name" value="4FE4S_WBL"/>
</dbReference>
<feature type="compositionally biased region" description="Low complexity" evidence="1">
    <location>
        <begin position="140"/>
        <end position="150"/>
    </location>
</feature>
<accession>A0ABT0IGE2</accession>
<dbReference type="PROSITE" id="PS51674">
    <property type="entry name" value="4FE4S_WBL"/>
    <property type="match status" value="1"/>
</dbReference>
<sequence>MPVSHSPSTDRAPQPASPGTAPDAGRPPADLGWYAEAACAGMAPDIVFARRASDAAPALLACARCPVTRECEAIVDPSHTWFDGVSAGRLWHNGRPVDLGRGRSARARRLAGARRAAGGGGSGQTERIERTERMERTERTGQGQAAATATVERGGARPGPAAAPSGRVA</sequence>
<feature type="domain" description="4Fe-4S Wbl-type" evidence="2">
    <location>
        <begin position="38"/>
        <end position="96"/>
    </location>
</feature>
<evidence type="ECO:0000259" key="2">
    <source>
        <dbReference type="PROSITE" id="PS51674"/>
    </source>
</evidence>
<feature type="compositionally biased region" description="Basic and acidic residues" evidence="1">
    <location>
        <begin position="126"/>
        <end position="139"/>
    </location>
</feature>
<organism evidence="3 4">
    <name type="scientific">Streptomyces lichenis</name>
    <dbReference type="NCBI Taxonomy" id="2306967"/>
    <lineage>
        <taxon>Bacteria</taxon>
        <taxon>Bacillati</taxon>
        <taxon>Actinomycetota</taxon>
        <taxon>Actinomycetes</taxon>
        <taxon>Kitasatosporales</taxon>
        <taxon>Streptomycetaceae</taxon>
        <taxon>Streptomyces</taxon>
    </lineage>
</organism>